<name>A0A1J7BD16_9ACTN</name>
<feature type="non-terminal residue" evidence="1">
    <location>
        <position position="208"/>
    </location>
</feature>
<evidence type="ECO:0008006" key="3">
    <source>
        <dbReference type="Google" id="ProtNLM"/>
    </source>
</evidence>
<keyword evidence="2" id="KW-1185">Reference proteome</keyword>
<sequence length="208" mass="21328">MAVAFGLVLALLAAYLVVHRIIGRPSEGCTVRAADGSGALSLNLEQGRNASTVAAVAQSRGLPDRAVTIALATAMQESRLENITHGDRDSLGLFQQRPSQGWGTVRQVQDPVYATGRFFDGLVKVPGYTRLPLTVAAQRVQRSGHPQAYAKHEADAATLAAALLGREGGVFSCVVDGDDTAGHPGGGALKAAVAEEFGGAGAAGVARG</sequence>
<organism evidence="1 2">
    <name type="scientific">Mangrovactinospora gilvigrisea</name>
    <dbReference type="NCBI Taxonomy" id="1428644"/>
    <lineage>
        <taxon>Bacteria</taxon>
        <taxon>Bacillati</taxon>
        <taxon>Actinomycetota</taxon>
        <taxon>Actinomycetes</taxon>
        <taxon>Kitasatosporales</taxon>
        <taxon>Streptomycetaceae</taxon>
        <taxon>Mangrovactinospora</taxon>
    </lineage>
</organism>
<proteinExistence type="predicted"/>
<evidence type="ECO:0000313" key="1">
    <source>
        <dbReference type="EMBL" id="OIV36542.1"/>
    </source>
</evidence>
<evidence type="ECO:0000313" key="2">
    <source>
        <dbReference type="Proteomes" id="UP000243342"/>
    </source>
</evidence>
<gene>
    <name evidence="1" type="ORF">BIV57_15740</name>
</gene>
<protein>
    <recommendedName>
        <fullName evidence="3">Heavy metal transporter</fullName>
    </recommendedName>
</protein>
<dbReference type="Proteomes" id="UP000243342">
    <property type="component" value="Unassembled WGS sequence"/>
</dbReference>
<dbReference type="AlphaFoldDB" id="A0A1J7BD16"/>
<dbReference type="EMBL" id="MLCF01000086">
    <property type="protein sequence ID" value="OIV36542.1"/>
    <property type="molecule type" value="Genomic_DNA"/>
</dbReference>
<comment type="caution">
    <text evidence="1">The sequence shown here is derived from an EMBL/GenBank/DDBJ whole genome shotgun (WGS) entry which is preliminary data.</text>
</comment>
<accession>A0A1J7BD16</accession>
<dbReference type="STRING" id="1428644.BIV57_15740"/>
<reference evidence="1 2" key="1">
    <citation type="submission" date="2016-10" db="EMBL/GenBank/DDBJ databases">
        <title>Genome sequence of Streptomyces gilvigriseus MUSC 26.</title>
        <authorList>
            <person name="Lee L.-H."/>
            <person name="Ser H.-L."/>
        </authorList>
    </citation>
    <scope>NUCLEOTIDE SEQUENCE [LARGE SCALE GENOMIC DNA]</scope>
    <source>
        <strain evidence="1 2">MUSC 26</strain>
    </source>
</reference>